<evidence type="ECO:0000259" key="4">
    <source>
        <dbReference type="PROSITE" id="PS51898"/>
    </source>
</evidence>
<protein>
    <submittedName>
        <fullName evidence="5">Integrase</fullName>
    </submittedName>
</protein>
<dbReference type="RefSeq" id="WP_188555476.1">
    <property type="nucleotide sequence ID" value="NZ_BMGT01000004.1"/>
</dbReference>
<comment type="caution">
    <text evidence="5">The sequence shown here is derived from an EMBL/GenBank/DDBJ whole genome shotgun (WGS) entry which is preliminary data.</text>
</comment>
<dbReference type="AlphaFoldDB" id="A0A917HS28"/>
<organism evidence="5 6">
    <name type="scientific">Edaphobacter dinghuensis</name>
    <dbReference type="NCBI Taxonomy" id="1560005"/>
    <lineage>
        <taxon>Bacteria</taxon>
        <taxon>Pseudomonadati</taxon>
        <taxon>Acidobacteriota</taxon>
        <taxon>Terriglobia</taxon>
        <taxon>Terriglobales</taxon>
        <taxon>Acidobacteriaceae</taxon>
        <taxon>Edaphobacter</taxon>
    </lineage>
</organism>
<dbReference type="InterPro" id="IPR010998">
    <property type="entry name" value="Integrase_recombinase_N"/>
</dbReference>
<accession>A0A917HS28</accession>
<sequence length="373" mass="43471">MCISKLSDGLYKIRWREGGRQRSLRVHGCRELAKKILRKKLSLRDENRHLDIKKEVNYQMSELIDQYWLHFGRKKISADREKSIVEGIRSELGRMFVREVDGYAVQRWYENLTGKRGLADNTAARHFNVMRHMMQKASTIWSKQTGIDKNPASLIEVNRPDDSRERFLSEDELCRLKIALDEKVFRKGSKDFNQTYLRMRLIVLIALSTGMRSGEIHQLYWSDVMYSAGLIKVRLKLKKGRERYVPMTSQLAEEIRQYPKSIGENRVFPPKGGVASRRQRLDGSFSEMLDRAKISDFRFHDLRHTFASWYMMNGGDLYELAKILGHANIKMTERYAKLGQSHIAKTVKVASQIWNLMKGAQEENNKEGGEYAA</sequence>
<dbReference type="Pfam" id="PF00589">
    <property type="entry name" value="Phage_integrase"/>
    <property type="match status" value="1"/>
</dbReference>
<proteinExistence type="inferred from homology"/>
<dbReference type="GO" id="GO:0015074">
    <property type="term" value="P:DNA integration"/>
    <property type="evidence" value="ECO:0007669"/>
    <property type="project" value="InterPro"/>
</dbReference>
<dbReference type="GO" id="GO:0003677">
    <property type="term" value="F:DNA binding"/>
    <property type="evidence" value="ECO:0007669"/>
    <property type="project" value="UniProtKB-KW"/>
</dbReference>
<dbReference type="GO" id="GO:0006310">
    <property type="term" value="P:DNA recombination"/>
    <property type="evidence" value="ECO:0007669"/>
    <property type="project" value="UniProtKB-KW"/>
</dbReference>
<reference evidence="5" key="1">
    <citation type="journal article" date="2014" name="Int. J. Syst. Evol. Microbiol.">
        <title>Complete genome sequence of Corynebacterium casei LMG S-19264T (=DSM 44701T), isolated from a smear-ripened cheese.</title>
        <authorList>
            <consortium name="US DOE Joint Genome Institute (JGI-PGF)"/>
            <person name="Walter F."/>
            <person name="Albersmeier A."/>
            <person name="Kalinowski J."/>
            <person name="Ruckert C."/>
        </authorList>
    </citation>
    <scope>NUCLEOTIDE SEQUENCE</scope>
    <source>
        <strain evidence="5">CGMCC 1.12997</strain>
    </source>
</reference>
<dbReference type="Gene3D" id="1.10.150.130">
    <property type="match status" value="1"/>
</dbReference>
<gene>
    <name evidence="5" type="ORF">GCM10011585_34420</name>
</gene>
<comment type="similarity">
    <text evidence="1">Belongs to the 'phage' integrase family.</text>
</comment>
<dbReference type="InterPro" id="IPR013762">
    <property type="entry name" value="Integrase-like_cat_sf"/>
</dbReference>
<dbReference type="Gene3D" id="1.10.443.10">
    <property type="entry name" value="Intergrase catalytic core"/>
    <property type="match status" value="1"/>
</dbReference>
<keyword evidence="3" id="KW-0233">DNA recombination</keyword>
<dbReference type="InterPro" id="IPR002104">
    <property type="entry name" value="Integrase_catalytic"/>
</dbReference>
<name>A0A917HS28_9BACT</name>
<evidence type="ECO:0000313" key="6">
    <source>
        <dbReference type="Proteomes" id="UP000647241"/>
    </source>
</evidence>
<dbReference type="InterPro" id="IPR011010">
    <property type="entry name" value="DNA_brk_join_enz"/>
</dbReference>
<evidence type="ECO:0000256" key="2">
    <source>
        <dbReference type="ARBA" id="ARBA00023125"/>
    </source>
</evidence>
<evidence type="ECO:0000256" key="3">
    <source>
        <dbReference type="ARBA" id="ARBA00023172"/>
    </source>
</evidence>
<dbReference type="Proteomes" id="UP000647241">
    <property type="component" value="Unassembled WGS sequence"/>
</dbReference>
<dbReference type="EMBL" id="BMGT01000004">
    <property type="protein sequence ID" value="GGG87444.1"/>
    <property type="molecule type" value="Genomic_DNA"/>
</dbReference>
<evidence type="ECO:0000256" key="1">
    <source>
        <dbReference type="ARBA" id="ARBA00008857"/>
    </source>
</evidence>
<dbReference type="PANTHER" id="PTHR30349:SF64">
    <property type="entry name" value="PROPHAGE INTEGRASE INTD-RELATED"/>
    <property type="match status" value="1"/>
</dbReference>
<dbReference type="PANTHER" id="PTHR30349">
    <property type="entry name" value="PHAGE INTEGRASE-RELATED"/>
    <property type="match status" value="1"/>
</dbReference>
<dbReference type="InterPro" id="IPR050090">
    <property type="entry name" value="Tyrosine_recombinase_XerCD"/>
</dbReference>
<keyword evidence="2" id="KW-0238">DNA-binding</keyword>
<keyword evidence="6" id="KW-1185">Reference proteome</keyword>
<dbReference type="CDD" id="cd00796">
    <property type="entry name" value="INT_Rci_Hp1_C"/>
    <property type="match status" value="1"/>
</dbReference>
<evidence type="ECO:0000313" key="5">
    <source>
        <dbReference type="EMBL" id="GGG87444.1"/>
    </source>
</evidence>
<dbReference type="PROSITE" id="PS51898">
    <property type="entry name" value="TYR_RECOMBINASE"/>
    <property type="match status" value="1"/>
</dbReference>
<dbReference type="SUPFAM" id="SSF56349">
    <property type="entry name" value="DNA breaking-rejoining enzymes"/>
    <property type="match status" value="1"/>
</dbReference>
<feature type="domain" description="Tyr recombinase" evidence="4">
    <location>
        <begin position="163"/>
        <end position="348"/>
    </location>
</feature>
<reference evidence="5" key="2">
    <citation type="submission" date="2020-09" db="EMBL/GenBank/DDBJ databases">
        <authorList>
            <person name="Sun Q."/>
            <person name="Zhou Y."/>
        </authorList>
    </citation>
    <scope>NUCLEOTIDE SEQUENCE</scope>
    <source>
        <strain evidence="5">CGMCC 1.12997</strain>
    </source>
</reference>